<dbReference type="EnsemblPlants" id="ORGLA07G0077200.1">
    <property type="protein sequence ID" value="ORGLA07G0077200.1"/>
    <property type="gene ID" value="ORGLA07G0077200"/>
</dbReference>
<dbReference type="Gramene" id="ORGLA07G0077200.1">
    <property type="protein sequence ID" value="ORGLA07G0077200.1"/>
    <property type="gene ID" value="ORGLA07G0077200"/>
</dbReference>
<organism evidence="1 2">
    <name type="scientific">Oryza glaberrima</name>
    <name type="common">African rice</name>
    <dbReference type="NCBI Taxonomy" id="4538"/>
    <lineage>
        <taxon>Eukaryota</taxon>
        <taxon>Viridiplantae</taxon>
        <taxon>Streptophyta</taxon>
        <taxon>Embryophyta</taxon>
        <taxon>Tracheophyta</taxon>
        <taxon>Spermatophyta</taxon>
        <taxon>Magnoliopsida</taxon>
        <taxon>Liliopsida</taxon>
        <taxon>Poales</taxon>
        <taxon>Poaceae</taxon>
        <taxon>BOP clade</taxon>
        <taxon>Oryzoideae</taxon>
        <taxon>Oryzeae</taxon>
        <taxon>Oryzinae</taxon>
        <taxon>Oryza</taxon>
    </lineage>
</organism>
<name>I1Q9I0_ORYGL</name>
<reference evidence="1" key="1">
    <citation type="submission" date="2015-06" db="UniProtKB">
        <authorList>
            <consortium name="EnsemblPlants"/>
        </authorList>
    </citation>
    <scope>IDENTIFICATION</scope>
</reference>
<proteinExistence type="predicted"/>
<dbReference type="AlphaFoldDB" id="I1Q9I0"/>
<keyword evidence="2" id="KW-1185">Reference proteome</keyword>
<evidence type="ECO:0000313" key="1">
    <source>
        <dbReference type="EnsemblPlants" id="ORGLA07G0077200.1"/>
    </source>
</evidence>
<dbReference type="Proteomes" id="UP000007306">
    <property type="component" value="Chromosome 7"/>
</dbReference>
<dbReference type="OMA" id="THLQMGA"/>
<sequence>MASSMAELTEGTCEGAQGCRMYMRLRWSPNLRRCVRSMSRLSRESDQGRCRSWQASEKPRSCGIRILYAQLRWRLLGRGDTLRHGFHRIATTKAIDRANHKARARISWAAWFVDMNLGSGLRLRRAAVQAMEELDAGRLQLVVAAAVVASGSRRTHLQMGALSSAGWGDQGGAAAWLWCW</sequence>
<accession>I1Q9I0</accession>
<evidence type="ECO:0000313" key="2">
    <source>
        <dbReference type="Proteomes" id="UP000007306"/>
    </source>
</evidence>
<protein>
    <submittedName>
        <fullName evidence="1">Uncharacterized protein</fullName>
    </submittedName>
</protein>
<dbReference type="HOGENOM" id="CLU_145705_0_0_1"/>
<reference evidence="1 2" key="2">
    <citation type="submission" date="2018-04" db="EMBL/GenBank/DDBJ databases">
        <title>OglaRS2 (Oryza glaberrima Reference Sequence Version 2).</title>
        <authorList>
            <person name="Zhang J."/>
            <person name="Kudrna D."/>
            <person name="Lee S."/>
            <person name="Talag J."/>
            <person name="Rajasekar S."/>
            <person name="Wing R.A."/>
        </authorList>
    </citation>
    <scope>NUCLEOTIDE SEQUENCE [LARGE SCALE GENOMIC DNA]</scope>
    <source>
        <strain evidence="1 2">cv. IRGC 96717</strain>
    </source>
</reference>